<proteinExistence type="predicted"/>
<dbReference type="PANTHER" id="PTHR34960:SF1">
    <property type="entry name" value="EMB|CAB68146.1-RELATED"/>
    <property type="match status" value="1"/>
</dbReference>
<dbReference type="Proteomes" id="UP000554482">
    <property type="component" value="Unassembled WGS sequence"/>
</dbReference>
<protein>
    <submittedName>
        <fullName evidence="2">Transmembrane protein</fullName>
    </submittedName>
</protein>
<dbReference type="Pfam" id="PF25002">
    <property type="entry name" value="DUF7780"/>
    <property type="match status" value="1"/>
</dbReference>
<evidence type="ECO:0000313" key="3">
    <source>
        <dbReference type="Proteomes" id="UP000554482"/>
    </source>
</evidence>
<dbReference type="InterPro" id="IPR056682">
    <property type="entry name" value="DUF7780"/>
</dbReference>
<evidence type="ECO:0000259" key="1">
    <source>
        <dbReference type="Pfam" id="PF25002"/>
    </source>
</evidence>
<dbReference type="PANTHER" id="PTHR34960">
    <property type="entry name" value="EMB|CAB68146.1-RELATED"/>
    <property type="match status" value="1"/>
</dbReference>
<keyword evidence="2" id="KW-0812">Transmembrane</keyword>
<name>A0A7J6V5T9_THATH</name>
<accession>A0A7J6V5T9</accession>
<feature type="domain" description="DUF7780" evidence="1">
    <location>
        <begin position="1"/>
        <end position="277"/>
    </location>
</feature>
<sequence>MGTLFRRGTRAMSDLIVAHLTEDLKDEDFRVFLRTLHLSGITARADVVLIFSTKTSNFFTMIHQENESFLKLVQNSTRVNGFDLTMFTKESKPGGEPLWGRKIHTNSSITEEVTKNELSYGSVVGFEVSELDPVESLSGFLDHIPIRLRRWACYPMLLGRVRRNFKHIMLVNAKDVILLGDSLTRVRSKGAESIHLWKNSGNSRSHGKKDTKSVTADAIMGGMRGIRLLSNAMLNEIVRAAIQHKSKSTILDSVILSQLVNNESLLKSLNIITSTESSIPSATSLVSTNNSIFASSSSIDIVHRDNSNNNKNLDVNYILHRNICSSVLDSFVYMDCYQRESIV</sequence>
<dbReference type="OrthoDB" id="1921707at2759"/>
<gene>
    <name evidence="2" type="ORF">FRX31_030355</name>
</gene>
<comment type="caution">
    <text evidence="2">The sequence shown here is derived from an EMBL/GenBank/DDBJ whole genome shotgun (WGS) entry which is preliminary data.</text>
</comment>
<keyword evidence="2" id="KW-0472">Membrane</keyword>
<dbReference type="EMBL" id="JABWDY010037925">
    <property type="protein sequence ID" value="KAF5180058.1"/>
    <property type="molecule type" value="Genomic_DNA"/>
</dbReference>
<dbReference type="AlphaFoldDB" id="A0A7J6V5T9"/>
<reference evidence="2 3" key="1">
    <citation type="submission" date="2020-06" db="EMBL/GenBank/DDBJ databases">
        <title>Transcriptomic and genomic resources for Thalictrum thalictroides and T. hernandezii: Facilitating candidate gene discovery in an emerging model plant lineage.</title>
        <authorList>
            <person name="Arias T."/>
            <person name="Riano-Pachon D.M."/>
            <person name="Di Stilio V.S."/>
        </authorList>
    </citation>
    <scope>NUCLEOTIDE SEQUENCE [LARGE SCALE GENOMIC DNA]</scope>
    <source>
        <strain evidence="3">cv. WT478/WT964</strain>
        <tissue evidence="2">Leaves</tissue>
    </source>
</reference>
<organism evidence="2 3">
    <name type="scientific">Thalictrum thalictroides</name>
    <name type="common">Rue-anemone</name>
    <name type="synonym">Anemone thalictroides</name>
    <dbReference type="NCBI Taxonomy" id="46969"/>
    <lineage>
        <taxon>Eukaryota</taxon>
        <taxon>Viridiplantae</taxon>
        <taxon>Streptophyta</taxon>
        <taxon>Embryophyta</taxon>
        <taxon>Tracheophyta</taxon>
        <taxon>Spermatophyta</taxon>
        <taxon>Magnoliopsida</taxon>
        <taxon>Ranunculales</taxon>
        <taxon>Ranunculaceae</taxon>
        <taxon>Thalictroideae</taxon>
        <taxon>Thalictrum</taxon>
    </lineage>
</organism>
<evidence type="ECO:0000313" key="2">
    <source>
        <dbReference type="EMBL" id="KAF5180058.1"/>
    </source>
</evidence>
<keyword evidence="3" id="KW-1185">Reference proteome</keyword>